<evidence type="ECO:0000256" key="1">
    <source>
        <dbReference type="ARBA" id="ARBA00023159"/>
    </source>
</evidence>
<proteinExistence type="inferred from homology"/>
<dbReference type="InterPro" id="IPR035451">
    <property type="entry name" value="Ada-like_dom_sf"/>
</dbReference>
<comment type="similarity">
    <text evidence="2">Belongs to the iron/ascorbate-dependent oxidoreductase family.</text>
</comment>
<dbReference type="GO" id="GO:0003677">
    <property type="term" value="F:DNA binding"/>
    <property type="evidence" value="ECO:0007669"/>
    <property type="project" value="InterPro"/>
</dbReference>
<dbReference type="GO" id="GO:0016491">
    <property type="term" value="F:oxidoreductase activity"/>
    <property type="evidence" value="ECO:0007669"/>
    <property type="project" value="UniProtKB-KW"/>
</dbReference>
<dbReference type="InterPro" id="IPR018655">
    <property type="entry name" value="DUF2086"/>
</dbReference>
<accession>A0AAE9ZEH4</accession>
<dbReference type="GO" id="GO:0006355">
    <property type="term" value="P:regulation of DNA-templated transcription"/>
    <property type="evidence" value="ECO:0007669"/>
    <property type="project" value="InterPro"/>
</dbReference>
<dbReference type="PROSITE" id="PS51471">
    <property type="entry name" value="FE2OG_OXY"/>
    <property type="match status" value="1"/>
</dbReference>
<dbReference type="Pfam" id="PF09859">
    <property type="entry name" value="Oxygenase-NA"/>
    <property type="match status" value="1"/>
</dbReference>
<reference evidence="4" key="1">
    <citation type="submission" date="2023-02" db="EMBL/GenBank/DDBJ databases">
        <title>Genome sequence of Hyphococcus flavus.</title>
        <authorList>
            <person name="Rong J.-C."/>
            <person name="Zhao Q."/>
            <person name="Yi M."/>
            <person name="Wu J.-Y."/>
        </authorList>
    </citation>
    <scope>NUCLEOTIDE SEQUENCE</scope>
    <source>
        <strain evidence="4">MCCC 1K03223</strain>
    </source>
</reference>
<organism evidence="4 5">
    <name type="scientific">Hyphococcus flavus</name>
    <dbReference type="NCBI Taxonomy" id="1866326"/>
    <lineage>
        <taxon>Bacteria</taxon>
        <taxon>Pseudomonadati</taxon>
        <taxon>Pseudomonadota</taxon>
        <taxon>Alphaproteobacteria</taxon>
        <taxon>Parvularculales</taxon>
        <taxon>Parvularculaceae</taxon>
        <taxon>Hyphococcus</taxon>
    </lineage>
</organism>
<dbReference type="KEGG" id="hfl:PUV54_14415"/>
<evidence type="ECO:0000313" key="4">
    <source>
        <dbReference type="EMBL" id="WDI31142.1"/>
    </source>
</evidence>
<keyword evidence="2" id="KW-0479">Metal-binding</keyword>
<dbReference type="EMBL" id="CP118166">
    <property type="protein sequence ID" value="WDI31142.1"/>
    <property type="molecule type" value="Genomic_DNA"/>
</dbReference>
<dbReference type="RefSeq" id="WP_274492964.1">
    <property type="nucleotide sequence ID" value="NZ_CP118166.1"/>
</dbReference>
<evidence type="ECO:0000256" key="2">
    <source>
        <dbReference type="RuleBase" id="RU003682"/>
    </source>
</evidence>
<evidence type="ECO:0000313" key="5">
    <source>
        <dbReference type="Proteomes" id="UP001214043"/>
    </source>
</evidence>
<dbReference type="AlphaFoldDB" id="A0AAE9ZEH4"/>
<dbReference type="Gene3D" id="2.60.120.620">
    <property type="entry name" value="q2cbj1_9rhob like domain"/>
    <property type="match status" value="1"/>
</dbReference>
<evidence type="ECO:0000259" key="3">
    <source>
        <dbReference type="PROSITE" id="PS51471"/>
    </source>
</evidence>
<gene>
    <name evidence="4" type="ORF">PUV54_14415</name>
</gene>
<dbReference type="GO" id="GO:0008270">
    <property type="term" value="F:zinc ion binding"/>
    <property type="evidence" value="ECO:0007669"/>
    <property type="project" value="InterPro"/>
</dbReference>
<dbReference type="GO" id="GO:0006281">
    <property type="term" value="P:DNA repair"/>
    <property type="evidence" value="ECO:0007669"/>
    <property type="project" value="InterPro"/>
</dbReference>
<protein>
    <submittedName>
        <fullName evidence="4">2OG-Fe(II) oxygenase</fullName>
    </submittedName>
</protein>
<dbReference type="Gene3D" id="3.40.10.10">
    <property type="entry name" value="DNA Methylphosphotriester Repair Domain"/>
    <property type="match status" value="1"/>
</dbReference>
<dbReference type="GO" id="GO:0008168">
    <property type="term" value="F:methyltransferase activity"/>
    <property type="evidence" value="ECO:0007669"/>
    <property type="project" value="InterPro"/>
</dbReference>
<dbReference type="InterPro" id="IPR004026">
    <property type="entry name" value="Ada_DNA_repair_Zn-bd"/>
</dbReference>
<dbReference type="Proteomes" id="UP001214043">
    <property type="component" value="Chromosome"/>
</dbReference>
<dbReference type="SUPFAM" id="SSF57884">
    <property type="entry name" value="Ada DNA repair protein, N-terminal domain (N-Ada 10)"/>
    <property type="match status" value="1"/>
</dbReference>
<keyword evidence="2" id="KW-0408">Iron</keyword>
<dbReference type="InterPro" id="IPR005123">
    <property type="entry name" value="Oxoglu/Fe-dep_dioxygenase_dom"/>
</dbReference>
<keyword evidence="1" id="KW-0010">Activator</keyword>
<feature type="domain" description="Fe2OG dioxygenase" evidence="3">
    <location>
        <begin position="205"/>
        <end position="318"/>
    </location>
</feature>
<dbReference type="Pfam" id="PF02805">
    <property type="entry name" value="Ada_Zn_binding"/>
    <property type="match status" value="1"/>
</dbReference>
<keyword evidence="2" id="KW-0560">Oxidoreductase</keyword>
<keyword evidence="5" id="KW-1185">Reference proteome</keyword>
<name>A0AAE9ZEH4_9PROT</name>
<sequence>MTGALKLVHSSDDRDTLRWRAVEKRDRASDGKFWSCVRTTGVYCLPSCAGRPHRKNVFFVDTRVEAEAAGFRPCKRCRPDRFIQGSLDERINGIDWKRVGETLDNNGWAKLGRLLSDEECASLISGYKDQDKYRSTVVMRRHGFGEGEYRYFNDCAPDLVSALRVGLYEHLVPQANEWMRALGKEHSYPASHLGYRRQCMKAGQMRPTPLILKYGPGDYNRLHQDLYGEEVFPIQIAILLSAPGKDFEGGEFVMTEQSPRRQSRAMVAPLEKGDAIAFAVNERPIKGAKGIYRAKMRHGVSEVLRGARYCLGVIFHDAA</sequence>